<keyword evidence="3" id="KW-1185">Reference proteome</keyword>
<dbReference type="Proteomes" id="UP000799750">
    <property type="component" value="Unassembled WGS sequence"/>
</dbReference>
<dbReference type="EMBL" id="MU004181">
    <property type="protein sequence ID" value="KAF2501986.1"/>
    <property type="molecule type" value="Genomic_DNA"/>
</dbReference>
<gene>
    <name evidence="2" type="ORF">BU16DRAFT_532415</name>
</gene>
<protein>
    <submittedName>
        <fullName evidence="2">Uncharacterized protein</fullName>
    </submittedName>
</protein>
<feature type="region of interest" description="Disordered" evidence="1">
    <location>
        <begin position="1"/>
        <end position="21"/>
    </location>
</feature>
<dbReference type="AlphaFoldDB" id="A0A6A6RC94"/>
<organism evidence="2 3">
    <name type="scientific">Lophium mytilinum</name>
    <dbReference type="NCBI Taxonomy" id="390894"/>
    <lineage>
        <taxon>Eukaryota</taxon>
        <taxon>Fungi</taxon>
        <taxon>Dikarya</taxon>
        <taxon>Ascomycota</taxon>
        <taxon>Pezizomycotina</taxon>
        <taxon>Dothideomycetes</taxon>
        <taxon>Pleosporomycetidae</taxon>
        <taxon>Mytilinidiales</taxon>
        <taxon>Mytilinidiaceae</taxon>
        <taxon>Lophium</taxon>
    </lineage>
</organism>
<evidence type="ECO:0000313" key="3">
    <source>
        <dbReference type="Proteomes" id="UP000799750"/>
    </source>
</evidence>
<accession>A0A6A6RC94</accession>
<sequence>MSTSSDASTNGSSHVPINSTTAPSPSRLVDFLAEPNAYYPIFDSNTRNLEANDLLKLRHVSKSLTTVYPTVQKTQWNVNEALKKFVKDRKEFRNKLGLASCVISGQFALDFLDRSAVGDRLDIFAHGKMGGLANAEYMAWWIEHEGYAVVRSYPYDDELMTEVYVRPGTSDPTIYLQNTRDTPIVSLLRVGPQYSLALANIMTSTKVYAPFARDTFREHRSYLNKLLDDYCADLLTAVAQTGRRMLDIRHIATRQGSVIRQFTDGSTWTMELNNAGIDSPTTPDYVVDFTTFAISVTRKHPQYYYWIDILQISHPALAYTWAHLCSPKGRLDAAMAMELSMTPRDNWPGSGNRSFDDILLNGDHLKPDLLALSRYYDDMLTEWLEEELLERDDVGYSGW</sequence>
<proteinExistence type="predicted"/>
<reference evidence="2" key="1">
    <citation type="journal article" date="2020" name="Stud. Mycol.">
        <title>101 Dothideomycetes genomes: a test case for predicting lifestyles and emergence of pathogens.</title>
        <authorList>
            <person name="Haridas S."/>
            <person name="Albert R."/>
            <person name="Binder M."/>
            <person name="Bloem J."/>
            <person name="Labutti K."/>
            <person name="Salamov A."/>
            <person name="Andreopoulos B."/>
            <person name="Baker S."/>
            <person name="Barry K."/>
            <person name="Bills G."/>
            <person name="Bluhm B."/>
            <person name="Cannon C."/>
            <person name="Castanera R."/>
            <person name="Culley D."/>
            <person name="Daum C."/>
            <person name="Ezra D."/>
            <person name="Gonzalez J."/>
            <person name="Henrissat B."/>
            <person name="Kuo A."/>
            <person name="Liang C."/>
            <person name="Lipzen A."/>
            <person name="Lutzoni F."/>
            <person name="Magnuson J."/>
            <person name="Mondo S."/>
            <person name="Nolan M."/>
            <person name="Ohm R."/>
            <person name="Pangilinan J."/>
            <person name="Park H.-J."/>
            <person name="Ramirez L."/>
            <person name="Alfaro M."/>
            <person name="Sun H."/>
            <person name="Tritt A."/>
            <person name="Yoshinaga Y."/>
            <person name="Zwiers L.-H."/>
            <person name="Turgeon B."/>
            <person name="Goodwin S."/>
            <person name="Spatafora J."/>
            <person name="Crous P."/>
            <person name="Grigoriev I."/>
        </authorList>
    </citation>
    <scope>NUCLEOTIDE SEQUENCE</scope>
    <source>
        <strain evidence="2">CBS 269.34</strain>
    </source>
</reference>
<evidence type="ECO:0000313" key="2">
    <source>
        <dbReference type="EMBL" id="KAF2501986.1"/>
    </source>
</evidence>
<evidence type="ECO:0000256" key="1">
    <source>
        <dbReference type="SAM" id="MobiDB-lite"/>
    </source>
</evidence>
<name>A0A6A6RC94_9PEZI</name>
<dbReference type="OrthoDB" id="10025998at2759"/>
<feature type="compositionally biased region" description="Low complexity" evidence="1">
    <location>
        <begin position="1"/>
        <end position="13"/>
    </location>
</feature>